<protein>
    <recommendedName>
        <fullName evidence="3">Lipoprotein</fullName>
    </recommendedName>
</protein>
<dbReference type="EMBL" id="KR560069">
    <property type="protein sequence ID" value="AKO61728.1"/>
    <property type="molecule type" value="Genomic_DNA"/>
</dbReference>
<reference evidence="1 2" key="1">
    <citation type="submission" date="2015-05" db="EMBL/GenBank/DDBJ databases">
        <authorList>
            <person name="Liu X."/>
            <person name="Tong Y."/>
            <person name="Huang Y."/>
            <person name="Fan H."/>
            <person name="An X."/>
            <person name="Mi Z."/>
            <person name="Zhang Z."/>
        </authorList>
    </citation>
    <scope>NUCLEOTIDE SEQUENCE [LARGE SCALE GENOMIC DNA]</scope>
</reference>
<dbReference type="RefSeq" id="YP_010077921.1">
    <property type="nucleotide sequence ID" value="NC_054952.1"/>
</dbReference>
<evidence type="ECO:0000313" key="1">
    <source>
        <dbReference type="EMBL" id="AKO61728.1"/>
    </source>
</evidence>
<evidence type="ECO:0008006" key="3">
    <source>
        <dbReference type="Google" id="ProtNLM"/>
    </source>
</evidence>
<proteinExistence type="predicted"/>
<dbReference type="GeneID" id="65066829"/>
<accession>A0A0H4J2U8</accession>
<keyword evidence="2" id="KW-1185">Reference proteome</keyword>
<dbReference type="PROSITE" id="PS51257">
    <property type="entry name" value="PROKAR_LIPOPROTEIN"/>
    <property type="match status" value="1"/>
</dbReference>
<dbReference type="Proteomes" id="UP000224291">
    <property type="component" value="Segment"/>
</dbReference>
<sequence length="97" mass="10507">MKNRFAIVALLTLALTGCYDSQQISRDSTQEPAAKSQAEEVLEANGYTEIELTGYAMFSCSDDDTFKTGFRAKSPAGQQVKGAVCSGWFKGATIRLN</sequence>
<organism evidence="1 2">
    <name type="scientific">Stenotrophomonas phage IME-SM1</name>
    <dbReference type="NCBI Taxonomy" id="1654717"/>
    <lineage>
        <taxon>Viruses</taxon>
        <taxon>Duplodnaviria</taxon>
        <taxon>Heunggongvirae</taxon>
        <taxon>Uroviricota</taxon>
        <taxon>Caudoviricetes</taxon>
        <taxon>Menderavirus</taxon>
        <taxon>Menderavirus IMESM1</taxon>
    </lineage>
</organism>
<name>A0A0H4J2U8_9CAUD</name>
<evidence type="ECO:0000313" key="2">
    <source>
        <dbReference type="Proteomes" id="UP000224291"/>
    </source>
</evidence>
<dbReference type="KEGG" id="vg:65066829"/>